<evidence type="ECO:0000259" key="1">
    <source>
        <dbReference type="SMART" id="SM00044"/>
    </source>
</evidence>
<name>A0A8D4VT89_9GAMM</name>
<dbReference type="CDD" id="cd07302">
    <property type="entry name" value="CHD"/>
    <property type="match status" value="1"/>
</dbReference>
<proteinExistence type="predicted"/>
<feature type="domain" description="Guanylate cyclase" evidence="1">
    <location>
        <begin position="24"/>
        <end position="225"/>
    </location>
</feature>
<dbReference type="InterPro" id="IPR050697">
    <property type="entry name" value="Adenylyl/Guanylyl_Cyclase_3/4"/>
</dbReference>
<organism evidence="2 3">
    <name type="scientific">Methylogaea oryzae</name>
    <dbReference type="NCBI Taxonomy" id="1295382"/>
    <lineage>
        <taxon>Bacteria</taxon>
        <taxon>Pseudomonadati</taxon>
        <taxon>Pseudomonadota</taxon>
        <taxon>Gammaproteobacteria</taxon>
        <taxon>Methylococcales</taxon>
        <taxon>Methylococcaceae</taxon>
        <taxon>Methylogaea</taxon>
    </lineage>
</organism>
<protein>
    <recommendedName>
        <fullName evidence="1">Guanylate cyclase domain-containing protein</fullName>
    </recommendedName>
</protein>
<dbReference type="GO" id="GO:0035438">
    <property type="term" value="F:cyclic-di-GMP binding"/>
    <property type="evidence" value="ECO:0007669"/>
    <property type="project" value="InterPro"/>
</dbReference>
<dbReference type="EMBL" id="AP019782">
    <property type="protein sequence ID" value="BBL72177.1"/>
    <property type="molecule type" value="Genomic_DNA"/>
</dbReference>
<dbReference type="GO" id="GO:0009190">
    <property type="term" value="P:cyclic nucleotide biosynthetic process"/>
    <property type="evidence" value="ECO:0007669"/>
    <property type="project" value="InterPro"/>
</dbReference>
<sequence length="363" mass="40739">MKAAAVRQLLQRIQSVVARDTGRPLSLAGEAELEALLRDTDDRSRPLLLEQDFLHQEVTILLADLRGFTAIAAGHPAETVIRMLNPCLIKMSEIIYRHQGSIDKFMGDSIMVLFGAPVSRADDVQRAIVCAVEMQQAMSALNLVHRDEGLPELYMGIGINTGDVLAGTLGSEHYSEYTVIGDEVNLASRIEAFSLRGQVLISQNTYERCKDFVEAGPPMDIHVKGKPQPVSLREVLAIPPLHLKVPRQEIRRSHRVEVKLPFRYQMIDAGIVLPESFNGVIRDIGYQGVLIEVDHPLPLYSELKLDFDLPLVDYPVKETYAKVVSRKHDRERYRFGVEFTSVGAEANMKIQLFVQLLIFTDLN</sequence>
<dbReference type="Pfam" id="PF07238">
    <property type="entry name" value="PilZ"/>
    <property type="match status" value="1"/>
</dbReference>
<dbReference type="InterPro" id="IPR009875">
    <property type="entry name" value="PilZ_domain"/>
</dbReference>
<gene>
    <name evidence="2" type="ORF">MoryE10_27830</name>
</gene>
<dbReference type="GO" id="GO:0035556">
    <property type="term" value="P:intracellular signal transduction"/>
    <property type="evidence" value="ECO:0007669"/>
    <property type="project" value="InterPro"/>
</dbReference>
<dbReference type="InterPro" id="IPR001054">
    <property type="entry name" value="A/G_cyclase"/>
</dbReference>
<keyword evidence="3" id="KW-1185">Reference proteome</keyword>
<dbReference type="Proteomes" id="UP000824988">
    <property type="component" value="Chromosome"/>
</dbReference>
<evidence type="ECO:0000313" key="3">
    <source>
        <dbReference type="Proteomes" id="UP000824988"/>
    </source>
</evidence>
<dbReference type="GO" id="GO:0009975">
    <property type="term" value="F:cyclase activity"/>
    <property type="evidence" value="ECO:0007669"/>
    <property type="project" value="UniProtKB-ARBA"/>
</dbReference>
<dbReference type="RefSeq" id="WP_221047402.1">
    <property type="nucleotide sequence ID" value="NZ_AP019782.1"/>
</dbReference>
<evidence type="ECO:0000313" key="2">
    <source>
        <dbReference type="EMBL" id="BBL72177.1"/>
    </source>
</evidence>
<dbReference type="Pfam" id="PF00211">
    <property type="entry name" value="Guanylate_cyc"/>
    <property type="match status" value="1"/>
</dbReference>
<dbReference type="PANTHER" id="PTHR43081:SF1">
    <property type="entry name" value="ADENYLATE CYCLASE, TERMINAL-DIFFERENTIATION SPECIFIC"/>
    <property type="match status" value="1"/>
</dbReference>
<dbReference type="AlphaFoldDB" id="A0A8D4VT89"/>
<dbReference type="GO" id="GO:0016849">
    <property type="term" value="F:phosphorus-oxygen lyase activity"/>
    <property type="evidence" value="ECO:0007669"/>
    <property type="project" value="UniProtKB-ARBA"/>
</dbReference>
<dbReference type="PANTHER" id="PTHR43081">
    <property type="entry name" value="ADENYLATE CYCLASE, TERMINAL-DIFFERENTIATION SPECIFIC-RELATED"/>
    <property type="match status" value="1"/>
</dbReference>
<dbReference type="KEGG" id="moz:MoryE10_27830"/>
<accession>A0A8D4VT89</accession>
<dbReference type="SMART" id="SM00044">
    <property type="entry name" value="CYCc"/>
    <property type="match status" value="1"/>
</dbReference>
<reference evidence="2" key="1">
    <citation type="submission" date="2019-06" db="EMBL/GenBank/DDBJ databases">
        <title>Complete genome sequence of Methylogaea oryzae strain JCM16910.</title>
        <authorList>
            <person name="Asakawa S."/>
        </authorList>
    </citation>
    <scope>NUCLEOTIDE SEQUENCE</scope>
    <source>
        <strain evidence="2">E10</strain>
    </source>
</reference>